<evidence type="ECO:0000313" key="1">
    <source>
        <dbReference type="EMBL" id="MBI6548913.1"/>
    </source>
</evidence>
<proteinExistence type="predicted"/>
<protein>
    <submittedName>
        <fullName evidence="1">Tail fiber assembly protein</fullName>
    </submittedName>
</protein>
<dbReference type="EMBL" id="JACOII010000034">
    <property type="protein sequence ID" value="MBI6548913.1"/>
    <property type="molecule type" value="Genomic_DNA"/>
</dbReference>
<comment type="caution">
    <text evidence="1">The sequence shown here is derived from an EMBL/GenBank/DDBJ whole genome shotgun (WGS) entry which is preliminary data.</text>
</comment>
<dbReference type="InterPro" id="IPR003458">
    <property type="entry name" value="Phage_T4_Gp38_tail_assem"/>
</dbReference>
<accession>A0ABS0U4V4</accession>
<name>A0ABS0U4V4_9GAMM</name>
<sequence length="170" mass="19956">MKIEKFTRYQPEDGIPNVLYLRSEDGQDWYECQKLFSSDTLKVVYDDDFVIRSFGYDISALCPTGLSVAEVASYYVPQDISIDGSWQYSDGKIIHRVYTQQELRQQAESQKQRLMNVAREKIDIYQDVVGFDMATEAEKTALADWRKYRILLYRVDCSIAPRIRWPEQPE</sequence>
<organism evidence="1 2">
    <name type="scientific">Xenorhabdus lircayensis</name>
    <dbReference type="NCBI Taxonomy" id="2763499"/>
    <lineage>
        <taxon>Bacteria</taxon>
        <taxon>Pseudomonadati</taxon>
        <taxon>Pseudomonadota</taxon>
        <taxon>Gammaproteobacteria</taxon>
        <taxon>Enterobacterales</taxon>
        <taxon>Morganellaceae</taxon>
        <taxon>Xenorhabdus</taxon>
    </lineage>
</organism>
<dbReference type="Proteomes" id="UP000696184">
    <property type="component" value="Unassembled WGS sequence"/>
</dbReference>
<keyword evidence="2" id="KW-1185">Reference proteome</keyword>
<dbReference type="RefSeq" id="WP_198689691.1">
    <property type="nucleotide sequence ID" value="NZ_CAWPUD010000032.1"/>
</dbReference>
<dbReference type="Pfam" id="PF02413">
    <property type="entry name" value="Caudo_TAP"/>
    <property type="match status" value="1"/>
</dbReference>
<gene>
    <name evidence="1" type="ORF">H8A87_09315</name>
</gene>
<dbReference type="PANTHER" id="PTHR34413">
    <property type="entry name" value="PROPHAGE TAIL FIBER ASSEMBLY PROTEIN HOMOLOG TFAE-RELATED-RELATED"/>
    <property type="match status" value="1"/>
</dbReference>
<dbReference type="InterPro" id="IPR051220">
    <property type="entry name" value="TFA_Chaperone"/>
</dbReference>
<reference evidence="1 2" key="1">
    <citation type="submission" date="2020-08" db="EMBL/GenBank/DDBJ databases">
        <title>Description of Xenorhabdus lircayensis sp. nov., the symbiotic bacterium associated with the entomopathogenic nematode Steirnernema unicornum.</title>
        <authorList>
            <person name="Castaneda-Alvarez C."/>
            <person name="Prodan S."/>
            <person name="Zamorano A."/>
            <person name="San-Blas E."/>
            <person name="Aballay E."/>
        </authorList>
    </citation>
    <scope>NUCLEOTIDE SEQUENCE [LARGE SCALE GENOMIC DNA]</scope>
    <source>
        <strain evidence="1 2">VLS</strain>
    </source>
</reference>
<evidence type="ECO:0000313" key="2">
    <source>
        <dbReference type="Proteomes" id="UP000696184"/>
    </source>
</evidence>
<dbReference type="PANTHER" id="PTHR34413:SF2">
    <property type="entry name" value="PROPHAGE TAIL FIBER ASSEMBLY PROTEIN HOMOLOG TFAE-RELATED"/>
    <property type="match status" value="1"/>
</dbReference>